<keyword evidence="2" id="KW-1185">Reference proteome</keyword>
<gene>
    <name evidence="1" type="ORF">GCM10008013_41210</name>
</gene>
<organism evidence="1 2">
    <name type="scientific">Paenibacillus segetis</name>
    <dbReference type="NCBI Taxonomy" id="1325360"/>
    <lineage>
        <taxon>Bacteria</taxon>
        <taxon>Bacillati</taxon>
        <taxon>Bacillota</taxon>
        <taxon>Bacilli</taxon>
        <taxon>Bacillales</taxon>
        <taxon>Paenibacillaceae</taxon>
        <taxon>Paenibacillus</taxon>
    </lineage>
</organism>
<protein>
    <submittedName>
        <fullName evidence="1">Uncharacterized protein</fullName>
    </submittedName>
</protein>
<dbReference type="EMBL" id="BMFT01000003">
    <property type="protein sequence ID" value="GGH35107.1"/>
    <property type="molecule type" value="Genomic_DNA"/>
</dbReference>
<proteinExistence type="predicted"/>
<comment type="caution">
    <text evidence="1">The sequence shown here is derived from an EMBL/GenBank/DDBJ whole genome shotgun (WGS) entry which is preliminary data.</text>
</comment>
<dbReference type="Proteomes" id="UP000659344">
    <property type="component" value="Unassembled WGS sequence"/>
</dbReference>
<evidence type="ECO:0000313" key="2">
    <source>
        <dbReference type="Proteomes" id="UP000659344"/>
    </source>
</evidence>
<dbReference type="RefSeq" id="WP_188541749.1">
    <property type="nucleotide sequence ID" value="NZ_BMFT01000003.1"/>
</dbReference>
<reference evidence="2" key="1">
    <citation type="journal article" date="2019" name="Int. J. Syst. Evol. Microbiol.">
        <title>The Global Catalogue of Microorganisms (GCM) 10K type strain sequencing project: providing services to taxonomists for standard genome sequencing and annotation.</title>
        <authorList>
            <consortium name="The Broad Institute Genomics Platform"/>
            <consortium name="The Broad Institute Genome Sequencing Center for Infectious Disease"/>
            <person name="Wu L."/>
            <person name="Ma J."/>
        </authorList>
    </citation>
    <scope>NUCLEOTIDE SEQUENCE [LARGE SCALE GENOMIC DNA]</scope>
    <source>
        <strain evidence="2">CGMCC 1.12769</strain>
    </source>
</reference>
<evidence type="ECO:0000313" key="1">
    <source>
        <dbReference type="EMBL" id="GGH35107.1"/>
    </source>
</evidence>
<name>A0ABQ1YT48_9BACL</name>
<accession>A0ABQ1YT48</accession>
<sequence length="62" mass="6672">MESTHLLSLYGYEQGTNYCLLYSSNLGNMFGGEVELGGEVLALLLNTRSGKVQMLKANAPSS</sequence>